<feature type="transmembrane region" description="Helical" evidence="1">
    <location>
        <begin position="81"/>
        <end position="99"/>
    </location>
</feature>
<proteinExistence type="predicted"/>
<organism evidence="2 3">
    <name type="scientific">Lacibacterium aquatile</name>
    <dbReference type="NCBI Taxonomy" id="1168082"/>
    <lineage>
        <taxon>Bacteria</taxon>
        <taxon>Pseudomonadati</taxon>
        <taxon>Pseudomonadota</taxon>
        <taxon>Alphaproteobacteria</taxon>
        <taxon>Rhodospirillales</taxon>
        <taxon>Rhodospirillaceae</taxon>
    </lineage>
</organism>
<protein>
    <submittedName>
        <fullName evidence="2">Uncharacterized protein</fullName>
    </submittedName>
</protein>
<feature type="transmembrane region" description="Helical" evidence="1">
    <location>
        <begin position="57"/>
        <end position="74"/>
    </location>
</feature>
<name>A0ABW5DWC6_9PROT</name>
<evidence type="ECO:0000313" key="2">
    <source>
        <dbReference type="EMBL" id="MFD2265433.1"/>
    </source>
</evidence>
<keyword evidence="3" id="KW-1185">Reference proteome</keyword>
<keyword evidence="1" id="KW-0472">Membrane</keyword>
<gene>
    <name evidence="2" type="ORF">ACFSM5_21200</name>
</gene>
<feature type="transmembrane region" description="Helical" evidence="1">
    <location>
        <begin position="151"/>
        <end position="173"/>
    </location>
</feature>
<evidence type="ECO:0000313" key="3">
    <source>
        <dbReference type="Proteomes" id="UP001597295"/>
    </source>
</evidence>
<accession>A0ABW5DWC6</accession>
<sequence length="226" mass="25458">MGKALPPIKKEQVLSLCIVFASCVAACSFYVGVVGWLQYGGCFADEPCSLFLVPPQVRPYFIAFFPPVICVIAWQFFERILFRILTVFAIAMAMIWFFSLSFDPIYALVALGGTTIMTVASLVTLLMQIAAQYRWFQNHRSRIEELFDLQWVLFSLSLAVLGAAIAIAKAARIDTTCLLRECEILRSIPDRDLLDYGISIMWIYLFSSSLRLAKNLSRLLIVSRAS</sequence>
<dbReference type="PROSITE" id="PS51257">
    <property type="entry name" value="PROKAR_LIPOPROTEIN"/>
    <property type="match status" value="1"/>
</dbReference>
<dbReference type="RefSeq" id="WP_379878767.1">
    <property type="nucleotide sequence ID" value="NZ_JBHUIP010000016.1"/>
</dbReference>
<reference evidence="3" key="1">
    <citation type="journal article" date="2019" name="Int. J. Syst. Evol. Microbiol.">
        <title>The Global Catalogue of Microorganisms (GCM) 10K type strain sequencing project: providing services to taxonomists for standard genome sequencing and annotation.</title>
        <authorList>
            <consortium name="The Broad Institute Genomics Platform"/>
            <consortium name="The Broad Institute Genome Sequencing Center for Infectious Disease"/>
            <person name="Wu L."/>
            <person name="Ma J."/>
        </authorList>
    </citation>
    <scope>NUCLEOTIDE SEQUENCE [LARGE SCALE GENOMIC DNA]</scope>
    <source>
        <strain evidence="3">CGMCC 1.19062</strain>
    </source>
</reference>
<feature type="transmembrane region" description="Helical" evidence="1">
    <location>
        <begin position="105"/>
        <end position="130"/>
    </location>
</feature>
<feature type="transmembrane region" description="Helical" evidence="1">
    <location>
        <begin position="12"/>
        <end position="37"/>
    </location>
</feature>
<evidence type="ECO:0000256" key="1">
    <source>
        <dbReference type="SAM" id="Phobius"/>
    </source>
</evidence>
<comment type="caution">
    <text evidence="2">The sequence shown here is derived from an EMBL/GenBank/DDBJ whole genome shotgun (WGS) entry which is preliminary data.</text>
</comment>
<keyword evidence="1" id="KW-0812">Transmembrane</keyword>
<dbReference type="EMBL" id="JBHUIP010000016">
    <property type="protein sequence ID" value="MFD2265433.1"/>
    <property type="molecule type" value="Genomic_DNA"/>
</dbReference>
<dbReference type="Proteomes" id="UP001597295">
    <property type="component" value="Unassembled WGS sequence"/>
</dbReference>
<keyword evidence="1" id="KW-1133">Transmembrane helix</keyword>